<dbReference type="Pfam" id="PF13560">
    <property type="entry name" value="HTH_31"/>
    <property type="match status" value="1"/>
</dbReference>
<dbReference type="GO" id="GO:0003677">
    <property type="term" value="F:DNA binding"/>
    <property type="evidence" value="ECO:0007669"/>
    <property type="project" value="InterPro"/>
</dbReference>
<dbReference type="Proteomes" id="UP000318483">
    <property type="component" value="Chromosome"/>
</dbReference>
<dbReference type="EMBL" id="CP042261">
    <property type="protein sequence ID" value="QDY69382.1"/>
    <property type="molecule type" value="Genomic_DNA"/>
</dbReference>
<dbReference type="SUPFAM" id="SSF47413">
    <property type="entry name" value="lambda repressor-like DNA-binding domains"/>
    <property type="match status" value="1"/>
</dbReference>
<evidence type="ECO:0000259" key="1">
    <source>
        <dbReference type="PROSITE" id="PS50943"/>
    </source>
</evidence>
<evidence type="ECO:0000313" key="3">
    <source>
        <dbReference type="Proteomes" id="UP000318483"/>
    </source>
</evidence>
<evidence type="ECO:0000313" key="2">
    <source>
        <dbReference type="EMBL" id="QDY69382.1"/>
    </source>
</evidence>
<accession>A0A5B8IT08</accession>
<dbReference type="CDD" id="cd00093">
    <property type="entry name" value="HTH_XRE"/>
    <property type="match status" value="1"/>
</dbReference>
<dbReference type="Gene3D" id="1.10.260.40">
    <property type="entry name" value="lambda repressor-like DNA-binding domains"/>
    <property type="match status" value="1"/>
</dbReference>
<dbReference type="SMART" id="SM00530">
    <property type="entry name" value="HTH_XRE"/>
    <property type="match status" value="1"/>
</dbReference>
<dbReference type="RefSeq" id="WP_146364761.1">
    <property type="nucleotide sequence ID" value="NZ_CP042261.1"/>
</dbReference>
<feature type="domain" description="HTH cro/C1-type" evidence="1">
    <location>
        <begin position="19"/>
        <end position="72"/>
    </location>
</feature>
<dbReference type="AlphaFoldDB" id="A0A5B8IT08"/>
<dbReference type="InterPro" id="IPR001387">
    <property type="entry name" value="Cro/C1-type_HTH"/>
</dbReference>
<dbReference type="PROSITE" id="PS50943">
    <property type="entry name" value="HTH_CROC1"/>
    <property type="match status" value="1"/>
</dbReference>
<dbReference type="InterPro" id="IPR010982">
    <property type="entry name" value="Lambda_DNA-bd_dom_sf"/>
</dbReference>
<name>A0A5B8IT08_9RHOB</name>
<reference evidence="2 3" key="1">
    <citation type="submission" date="2019-07" db="EMBL/GenBank/DDBJ databases">
        <title>Litoreibacter alkalisoli sp. nov., isolated from saline-alkaline soil.</title>
        <authorList>
            <person name="Wang S."/>
            <person name="Xu L."/>
            <person name="Xing Y.-T."/>
            <person name="Sun J.-Q."/>
        </authorList>
    </citation>
    <scope>NUCLEOTIDE SEQUENCE [LARGE SCALE GENOMIC DNA]</scope>
    <source>
        <strain evidence="2 3">LN3S51</strain>
    </source>
</reference>
<proteinExistence type="predicted"/>
<dbReference type="OrthoDB" id="5446846at2"/>
<dbReference type="KEGG" id="lit:FPZ52_06905"/>
<keyword evidence="3" id="KW-1185">Reference proteome</keyword>
<gene>
    <name evidence="2" type="ORF">FPZ52_06905</name>
</gene>
<sequence length="302" mass="33862">MLVTNDNKNIDYVEIGARLRSYRIGRRISPEELSARLHISRAALYRAEKGEISKIEMLHSIAVELDVSLPTLLGVGVEYIDNAISFFERMRQIEDECDQIIGMFSPVSYLLTSPEYDIALEDILRESLASDEDDNVSALLDVLKQRKTKFQKRRPLIASIVSSLDLIHFLRSGLEGGRDAPKDILDKRRQSALVEVQHIRKLVAEPEIGVQIGIASEPIPSTSFQIVRQRTKSTVTISPFRLGQNPNIRNGVGLITSAPEALNLHENIAERLWSSSMRGADAVRHLDELLDEYGPLDGVSHK</sequence>
<organism evidence="2 3">
    <name type="scientific">Qingshengfaniella alkalisoli</name>
    <dbReference type="NCBI Taxonomy" id="2599296"/>
    <lineage>
        <taxon>Bacteria</taxon>
        <taxon>Pseudomonadati</taxon>
        <taxon>Pseudomonadota</taxon>
        <taxon>Alphaproteobacteria</taxon>
        <taxon>Rhodobacterales</taxon>
        <taxon>Paracoccaceae</taxon>
        <taxon>Qingshengfaniella</taxon>
    </lineage>
</organism>
<protein>
    <submittedName>
        <fullName evidence="2">Helix-turn-helix transcriptional regulator</fullName>
    </submittedName>
</protein>